<keyword evidence="2" id="KW-1185">Reference proteome</keyword>
<evidence type="ECO:0000313" key="1">
    <source>
        <dbReference type="EMBL" id="KAK9747030.1"/>
    </source>
</evidence>
<dbReference type="EMBL" id="JASPKY010000035">
    <property type="protein sequence ID" value="KAK9747030.1"/>
    <property type="molecule type" value="Genomic_DNA"/>
</dbReference>
<accession>A0AAW1ML92</accession>
<evidence type="ECO:0000313" key="2">
    <source>
        <dbReference type="Proteomes" id="UP001458880"/>
    </source>
</evidence>
<gene>
    <name evidence="1" type="ORF">QE152_g5677</name>
</gene>
<reference evidence="1 2" key="1">
    <citation type="journal article" date="2024" name="BMC Genomics">
        <title>De novo assembly and annotation of Popillia japonica's genome with initial clues to its potential as an invasive pest.</title>
        <authorList>
            <person name="Cucini C."/>
            <person name="Boschi S."/>
            <person name="Funari R."/>
            <person name="Cardaioli E."/>
            <person name="Iannotti N."/>
            <person name="Marturano G."/>
            <person name="Paoli F."/>
            <person name="Bruttini M."/>
            <person name="Carapelli A."/>
            <person name="Frati F."/>
            <person name="Nardi F."/>
        </authorList>
    </citation>
    <scope>NUCLEOTIDE SEQUENCE [LARGE SCALE GENOMIC DNA]</scope>
    <source>
        <strain evidence="1">DMR45628</strain>
    </source>
</reference>
<dbReference type="Proteomes" id="UP001458880">
    <property type="component" value="Unassembled WGS sequence"/>
</dbReference>
<organism evidence="1 2">
    <name type="scientific">Popillia japonica</name>
    <name type="common">Japanese beetle</name>
    <dbReference type="NCBI Taxonomy" id="7064"/>
    <lineage>
        <taxon>Eukaryota</taxon>
        <taxon>Metazoa</taxon>
        <taxon>Ecdysozoa</taxon>
        <taxon>Arthropoda</taxon>
        <taxon>Hexapoda</taxon>
        <taxon>Insecta</taxon>
        <taxon>Pterygota</taxon>
        <taxon>Neoptera</taxon>
        <taxon>Endopterygota</taxon>
        <taxon>Coleoptera</taxon>
        <taxon>Polyphaga</taxon>
        <taxon>Scarabaeiformia</taxon>
        <taxon>Scarabaeidae</taxon>
        <taxon>Rutelinae</taxon>
        <taxon>Popillia</taxon>
    </lineage>
</organism>
<comment type="caution">
    <text evidence="1">The sequence shown here is derived from an EMBL/GenBank/DDBJ whole genome shotgun (WGS) entry which is preliminary data.</text>
</comment>
<sequence length="203" mass="23367">MIHVNCPSLRHNAKQNTKSIEEYGRTIEELLSICNHNDCYITVPSRCEIIKYFPCEHDGDYITLSESLTDGVYVASCIVRTANKHIPVKILNVNDREINIKNFRPVIQNISHFHLYTFDTSKISVEWVDKVLDLINIDTLNSQEKNSIEKICAKYADVFHQEGDKLSVTNLLKQPITQMKHASPVYVKPYLLPHVQKDAIENK</sequence>
<dbReference type="AlphaFoldDB" id="A0AAW1ML92"/>
<protein>
    <submittedName>
        <fullName evidence="1">Uncharacterized protein</fullName>
    </submittedName>
</protein>
<proteinExistence type="predicted"/>
<name>A0AAW1ML92_POPJA</name>